<dbReference type="Proteomes" id="UP000777935">
    <property type="component" value="Unassembled WGS sequence"/>
</dbReference>
<evidence type="ECO:0000313" key="2">
    <source>
        <dbReference type="Proteomes" id="UP000777935"/>
    </source>
</evidence>
<dbReference type="RefSeq" id="WP_174140073.1">
    <property type="nucleotide sequence ID" value="NZ_JABUFE010000024.1"/>
</dbReference>
<protein>
    <submittedName>
        <fullName evidence="1">Uncharacterized protein</fullName>
    </submittedName>
</protein>
<keyword evidence="2" id="KW-1185">Reference proteome</keyword>
<comment type="caution">
    <text evidence="1">The sequence shown here is derived from an EMBL/GenBank/DDBJ whole genome shotgun (WGS) entry which is preliminary data.</text>
</comment>
<dbReference type="EMBL" id="JABUFE010000024">
    <property type="protein sequence ID" value="NSX56923.1"/>
    <property type="molecule type" value="Genomic_DNA"/>
</dbReference>
<evidence type="ECO:0000313" key="1">
    <source>
        <dbReference type="EMBL" id="NSX56923.1"/>
    </source>
</evidence>
<accession>A0ABX2J140</accession>
<name>A0ABX2J140_9RHOB</name>
<proteinExistence type="predicted"/>
<reference evidence="1 2" key="1">
    <citation type="submission" date="2020-06" db="EMBL/GenBank/DDBJ databases">
        <title>Sulfitobacter algicola sp. nov., isolated from green algae.</title>
        <authorList>
            <person name="Wang C."/>
        </authorList>
    </citation>
    <scope>NUCLEOTIDE SEQUENCE [LARGE SCALE GENOMIC DNA]</scope>
    <source>
        <strain evidence="1 2">1151</strain>
    </source>
</reference>
<organism evidence="1 2">
    <name type="scientific">Parasulfitobacter algicola</name>
    <dbReference type="NCBI Taxonomy" id="2614809"/>
    <lineage>
        <taxon>Bacteria</taxon>
        <taxon>Pseudomonadati</taxon>
        <taxon>Pseudomonadota</taxon>
        <taxon>Alphaproteobacteria</taxon>
        <taxon>Rhodobacterales</taxon>
        <taxon>Roseobacteraceae</taxon>
        <taxon>Parasulfitobacter</taxon>
    </lineage>
</organism>
<gene>
    <name evidence="1" type="ORF">HRQ87_19260</name>
</gene>
<sequence>MLKGLLDKLNANRRYTCAEKFVSENRYKEALELLYDYEGPPLYVAKSVLLSAVAQHRNLDFKSAYKLYSKFLNFHINDISRSNDRDYLELYAKYFRDYALKEFDQTTELCISRNRLLELQKRATLATRGEFPIID</sequence>